<dbReference type="EMBL" id="BNCH01000007">
    <property type="protein sequence ID" value="GHF05498.1"/>
    <property type="molecule type" value="Genomic_DNA"/>
</dbReference>
<name>A0ABQ3J796_9RHOB</name>
<reference evidence="3" key="1">
    <citation type="journal article" date="2019" name="Int. J. Syst. Evol. Microbiol.">
        <title>The Global Catalogue of Microorganisms (GCM) 10K type strain sequencing project: providing services to taxonomists for standard genome sequencing and annotation.</title>
        <authorList>
            <consortium name="The Broad Institute Genomics Platform"/>
            <consortium name="The Broad Institute Genome Sequencing Center for Infectious Disease"/>
            <person name="Wu L."/>
            <person name="Ma J."/>
        </authorList>
    </citation>
    <scope>NUCLEOTIDE SEQUENCE [LARGE SCALE GENOMIC DNA]</scope>
    <source>
        <strain evidence="3">KCTC 42443</strain>
    </source>
</reference>
<feature type="signal peptide" evidence="1">
    <location>
        <begin position="1"/>
        <end position="19"/>
    </location>
</feature>
<gene>
    <name evidence="2" type="ORF">GCM10016455_28470</name>
</gene>
<keyword evidence="3" id="KW-1185">Reference proteome</keyword>
<evidence type="ECO:0000313" key="2">
    <source>
        <dbReference type="EMBL" id="GHF05498.1"/>
    </source>
</evidence>
<evidence type="ECO:0000313" key="3">
    <source>
        <dbReference type="Proteomes" id="UP000609802"/>
    </source>
</evidence>
<dbReference type="Proteomes" id="UP000609802">
    <property type="component" value="Unassembled WGS sequence"/>
</dbReference>
<sequence>MRLSFFALIVAIAHSPVWADQSDRHLCVEPLVFQAEQPTAPFKIHNVAISEVADNTIVSLGDSIVKNTIIGFVRGNIFVPLEGDHPKITEVDDIHETRNGERIGVFGFLGEREFWRQNPTTGEFARMLIQEFPNEAAVRTVGWSTPMNALLVTRGGSKIPPGADVYTLQDDAISHVEGIDEWVTKVIDFPEINMTLLGTEVENKVYLIDASRNIHDLGTFEPKDWVFINDAILLSDPYRILIDMEEAYGPFRGRFLVRLELEGGIWVPAKGQERRNVLNDFDAFSDKGLSGVNPDQLANFKGVGGRHELSVPGPGQTKIKRSRFVAVYLPASDAYVAIGNGTMRAFDRTSGEELGIWGAQVDVPKYFFSNNSVYLTDRAELLIAATNGYFLLKDQVAGYASACR</sequence>
<evidence type="ECO:0000256" key="1">
    <source>
        <dbReference type="SAM" id="SignalP"/>
    </source>
</evidence>
<comment type="caution">
    <text evidence="2">The sequence shown here is derived from an EMBL/GenBank/DDBJ whole genome shotgun (WGS) entry which is preliminary data.</text>
</comment>
<accession>A0ABQ3J796</accession>
<protein>
    <submittedName>
        <fullName evidence="2">Uncharacterized protein</fullName>
    </submittedName>
</protein>
<organism evidence="2 3">
    <name type="scientific">Aliiroseovarius zhejiangensis</name>
    <dbReference type="NCBI Taxonomy" id="1632025"/>
    <lineage>
        <taxon>Bacteria</taxon>
        <taxon>Pseudomonadati</taxon>
        <taxon>Pseudomonadota</taxon>
        <taxon>Alphaproteobacteria</taxon>
        <taxon>Rhodobacterales</taxon>
        <taxon>Paracoccaceae</taxon>
        <taxon>Aliiroseovarius</taxon>
    </lineage>
</organism>
<feature type="chain" id="PRO_5046258850" evidence="1">
    <location>
        <begin position="20"/>
        <end position="404"/>
    </location>
</feature>
<proteinExistence type="predicted"/>
<keyword evidence="1" id="KW-0732">Signal</keyword>